<sequence>MFKNFKILDEKDKRLRLVSKEVTFPLSKEEKNTIKDVMEYLRYSQIEKYAKKYNLRAGWGMSAIQIGIQKRWFVIVEEQEDGSFKKYFFANPRIISNSEEKIYVEQGEGCLSVNRDVPGIVLRYARVTIEAYDINGNKFTMRLREDLAVCVQHEIDHLNGILFIDKIDKKNPYKDADKYRPI</sequence>
<keyword evidence="5 6" id="KW-0408">Iron</keyword>
<keyword evidence="3 6" id="KW-0378">Hydrolase</keyword>
<comment type="function">
    <text evidence="6">Removes the formyl group from the N-terminal Met of newly synthesized proteins. Requires at least a dipeptide for an efficient rate of reaction. N-terminal L-methionine is a prerequisite for activity but the enzyme has broad specificity at other positions.</text>
</comment>
<dbReference type="Gene3D" id="3.90.45.10">
    <property type="entry name" value="Peptide deformylase"/>
    <property type="match status" value="1"/>
</dbReference>
<dbReference type="CDD" id="cd00487">
    <property type="entry name" value="Pep_deformylase"/>
    <property type="match status" value="1"/>
</dbReference>
<evidence type="ECO:0000256" key="6">
    <source>
        <dbReference type="HAMAP-Rule" id="MF_00163"/>
    </source>
</evidence>
<feature type="binding site" evidence="6">
    <location>
        <position position="157"/>
    </location>
    <ligand>
        <name>Fe cation</name>
        <dbReference type="ChEBI" id="CHEBI:24875"/>
    </ligand>
</feature>
<feature type="binding site" evidence="6">
    <location>
        <position position="153"/>
    </location>
    <ligand>
        <name>Fe cation</name>
        <dbReference type="ChEBI" id="CHEBI:24875"/>
    </ligand>
</feature>
<feature type="binding site" evidence="6">
    <location>
        <position position="110"/>
    </location>
    <ligand>
        <name>Fe cation</name>
        <dbReference type="ChEBI" id="CHEBI:24875"/>
    </ligand>
</feature>
<evidence type="ECO:0000256" key="3">
    <source>
        <dbReference type="ARBA" id="ARBA00022801"/>
    </source>
</evidence>
<evidence type="ECO:0000256" key="5">
    <source>
        <dbReference type="ARBA" id="ARBA00023004"/>
    </source>
</evidence>
<dbReference type="NCBIfam" id="TIGR00079">
    <property type="entry name" value="pept_deformyl"/>
    <property type="match status" value="1"/>
</dbReference>
<gene>
    <name evidence="6" type="primary">def</name>
    <name evidence="7" type="ORF">IAB68_01145</name>
</gene>
<dbReference type="PRINTS" id="PR01576">
    <property type="entry name" value="PDEFORMYLASE"/>
</dbReference>
<dbReference type="SUPFAM" id="SSF56420">
    <property type="entry name" value="Peptide deformylase"/>
    <property type="match status" value="1"/>
</dbReference>
<dbReference type="PANTHER" id="PTHR10458:SF8">
    <property type="entry name" value="PEPTIDE DEFORMYLASE 2"/>
    <property type="match status" value="1"/>
</dbReference>
<dbReference type="PIRSF" id="PIRSF004749">
    <property type="entry name" value="Pep_def"/>
    <property type="match status" value="1"/>
</dbReference>
<name>A0A9D1IM60_9FIRM</name>
<keyword evidence="2 6" id="KW-0479">Metal-binding</keyword>
<evidence type="ECO:0000256" key="4">
    <source>
        <dbReference type="ARBA" id="ARBA00022917"/>
    </source>
</evidence>
<accession>A0A9D1IM60</accession>
<dbReference type="PANTHER" id="PTHR10458">
    <property type="entry name" value="PEPTIDE DEFORMYLASE"/>
    <property type="match status" value="1"/>
</dbReference>
<comment type="catalytic activity">
    <reaction evidence="6">
        <text>N-terminal N-formyl-L-methionyl-[peptide] + H2O = N-terminal L-methionyl-[peptide] + formate</text>
        <dbReference type="Rhea" id="RHEA:24420"/>
        <dbReference type="Rhea" id="RHEA-COMP:10639"/>
        <dbReference type="Rhea" id="RHEA-COMP:10640"/>
        <dbReference type="ChEBI" id="CHEBI:15377"/>
        <dbReference type="ChEBI" id="CHEBI:15740"/>
        <dbReference type="ChEBI" id="CHEBI:49298"/>
        <dbReference type="ChEBI" id="CHEBI:64731"/>
        <dbReference type="EC" id="3.5.1.88"/>
    </reaction>
</comment>
<dbReference type="EMBL" id="DVMT01000014">
    <property type="protein sequence ID" value="HIU39893.1"/>
    <property type="molecule type" value="Genomic_DNA"/>
</dbReference>
<dbReference type="InterPro" id="IPR036821">
    <property type="entry name" value="Peptide_deformylase_sf"/>
</dbReference>
<dbReference type="FunFam" id="3.90.45.10:FF:000002">
    <property type="entry name" value="Peptide deformylase"/>
    <property type="match status" value="1"/>
</dbReference>
<comment type="caution">
    <text evidence="7">The sequence shown here is derived from an EMBL/GenBank/DDBJ whole genome shotgun (WGS) entry which is preliminary data.</text>
</comment>
<dbReference type="GO" id="GO:0046872">
    <property type="term" value="F:metal ion binding"/>
    <property type="evidence" value="ECO:0007669"/>
    <property type="project" value="UniProtKB-KW"/>
</dbReference>
<dbReference type="AlphaFoldDB" id="A0A9D1IM60"/>
<dbReference type="Proteomes" id="UP000824074">
    <property type="component" value="Unassembled WGS sequence"/>
</dbReference>
<dbReference type="GO" id="GO:0042586">
    <property type="term" value="F:peptide deformylase activity"/>
    <property type="evidence" value="ECO:0007669"/>
    <property type="project" value="UniProtKB-UniRule"/>
</dbReference>
<comment type="similarity">
    <text evidence="1 6">Belongs to the polypeptide deformylase family.</text>
</comment>
<reference evidence="7" key="1">
    <citation type="submission" date="2020-10" db="EMBL/GenBank/DDBJ databases">
        <authorList>
            <person name="Gilroy R."/>
        </authorList>
    </citation>
    <scope>NUCLEOTIDE SEQUENCE</scope>
    <source>
        <strain evidence="7">CHK193-30670</strain>
    </source>
</reference>
<evidence type="ECO:0000313" key="8">
    <source>
        <dbReference type="Proteomes" id="UP000824074"/>
    </source>
</evidence>
<evidence type="ECO:0000256" key="1">
    <source>
        <dbReference type="ARBA" id="ARBA00010759"/>
    </source>
</evidence>
<feature type="active site" evidence="6">
    <location>
        <position position="154"/>
    </location>
</feature>
<comment type="cofactor">
    <cofactor evidence="6">
        <name>Fe(2+)</name>
        <dbReference type="ChEBI" id="CHEBI:29033"/>
    </cofactor>
    <text evidence="6">Binds 1 Fe(2+) ion.</text>
</comment>
<dbReference type="GO" id="GO:0006412">
    <property type="term" value="P:translation"/>
    <property type="evidence" value="ECO:0007669"/>
    <property type="project" value="UniProtKB-UniRule"/>
</dbReference>
<organism evidence="7 8">
    <name type="scientific">Candidatus Aphodocola excrementigallinarum</name>
    <dbReference type="NCBI Taxonomy" id="2840670"/>
    <lineage>
        <taxon>Bacteria</taxon>
        <taxon>Bacillati</taxon>
        <taxon>Bacillota</taxon>
        <taxon>Bacilli</taxon>
        <taxon>Candidatus Aphodocola</taxon>
    </lineage>
</organism>
<dbReference type="HAMAP" id="MF_00163">
    <property type="entry name" value="Pep_deformylase"/>
    <property type="match status" value="1"/>
</dbReference>
<proteinExistence type="inferred from homology"/>
<evidence type="ECO:0000256" key="2">
    <source>
        <dbReference type="ARBA" id="ARBA00022723"/>
    </source>
</evidence>
<evidence type="ECO:0000313" key="7">
    <source>
        <dbReference type="EMBL" id="HIU39893.1"/>
    </source>
</evidence>
<protein>
    <recommendedName>
        <fullName evidence="6">Peptide deformylase</fullName>
        <shortName evidence="6">PDF</shortName>
        <ecNumber evidence="6">3.5.1.88</ecNumber>
    </recommendedName>
    <alternativeName>
        <fullName evidence="6">Polypeptide deformylase</fullName>
    </alternativeName>
</protein>
<dbReference type="InterPro" id="IPR023635">
    <property type="entry name" value="Peptide_deformylase"/>
</dbReference>
<dbReference type="Pfam" id="PF01327">
    <property type="entry name" value="Pep_deformylase"/>
    <property type="match status" value="1"/>
</dbReference>
<keyword evidence="4 6" id="KW-0648">Protein biosynthesis</keyword>
<dbReference type="EC" id="3.5.1.88" evidence="6"/>
<reference evidence="7" key="2">
    <citation type="journal article" date="2021" name="PeerJ">
        <title>Extensive microbial diversity within the chicken gut microbiome revealed by metagenomics and culture.</title>
        <authorList>
            <person name="Gilroy R."/>
            <person name="Ravi A."/>
            <person name="Getino M."/>
            <person name="Pursley I."/>
            <person name="Horton D.L."/>
            <person name="Alikhan N.F."/>
            <person name="Baker D."/>
            <person name="Gharbi K."/>
            <person name="Hall N."/>
            <person name="Watson M."/>
            <person name="Adriaenssens E.M."/>
            <person name="Foster-Nyarko E."/>
            <person name="Jarju S."/>
            <person name="Secka A."/>
            <person name="Antonio M."/>
            <person name="Oren A."/>
            <person name="Chaudhuri R.R."/>
            <person name="La Ragione R."/>
            <person name="Hildebrand F."/>
            <person name="Pallen M.J."/>
        </authorList>
    </citation>
    <scope>NUCLEOTIDE SEQUENCE</scope>
    <source>
        <strain evidence="7">CHK193-30670</strain>
    </source>
</reference>